<dbReference type="CDD" id="cd07067">
    <property type="entry name" value="HP_PGM_like"/>
    <property type="match status" value="1"/>
</dbReference>
<accession>A0A839SQD5</accession>
<dbReference type="Pfam" id="PF00300">
    <property type="entry name" value="His_Phos_1"/>
    <property type="match status" value="1"/>
</dbReference>
<dbReference type="Proteomes" id="UP000581135">
    <property type="component" value="Unassembled WGS sequence"/>
</dbReference>
<reference evidence="1 2" key="1">
    <citation type="submission" date="2020-08" db="EMBL/GenBank/DDBJ databases">
        <title>Genomic Encyclopedia of Type Strains, Phase III (KMG-III): the genomes of soil and plant-associated and newly described type strains.</title>
        <authorList>
            <person name="Whitman W."/>
        </authorList>
    </citation>
    <scope>NUCLEOTIDE SEQUENCE [LARGE SCALE GENOMIC DNA]</scope>
    <source>
        <strain evidence="1 2">CECT 8803</strain>
    </source>
</reference>
<sequence>MILLRHAQSHFNLHFGKTRQDPGIEDPELTEEGFRQARAAAERLATVGFSRILSSPYTRTLQTASILSEALKLPIEIEPLVREQAYFSCDIGSSRSKLAARFSGLDFSDLEEIWWSPGPESAADLQHRCISFVAKTRTSPDTDKTLVVSHWAFIQGLTGEGLQNCHHLTFDPSRH</sequence>
<dbReference type="SUPFAM" id="SSF53254">
    <property type="entry name" value="Phosphoglycerate mutase-like"/>
    <property type="match status" value="1"/>
</dbReference>
<dbReference type="PANTHER" id="PTHR48100:SF57">
    <property type="entry name" value="PHOSPHOGLYCERATE MUTASE"/>
    <property type="match status" value="1"/>
</dbReference>
<dbReference type="GO" id="GO:0016791">
    <property type="term" value="F:phosphatase activity"/>
    <property type="evidence" value="ECO:0007669"/>
    <property type="project" value="TreeGrafter"/>
</dbReference>
<dbReference type="InterPro" id="IPR013078">
    <property type="entry name" value="His_Pase_superF_clade-1"/>
</dbReference>
<comment type="caution">
    <text evidence="1">The sequence shown here is derived from an EMBL/GenBank/DDBJ whole genome shotgun (WGS) entry which is preliminary data.</text>
</comment>
<dbReference type="EMBL" id="JACHXA010000001">
    <property type="protein sequence ID" value="MBB3064044.1"/>
    <property type="molecule type" value="Genomic_DNA"/>
</dbReference>
<dbReference type="PANTHER" id="PTHR48100">
    <property type="entry name" value="BROAD-SPECIFICITY PHOSPHATASE YOR283W-RELATED"/>
    <property type="match status" value="1"/>
</dbReference>
<dbReference type="GO" id="GO:0005737">
    <property type="term" value="C:cytoplasm"/>
    <property type="evidence" value="ECO:0007669"/>
    <property type="project" value="TreeGrafter"/>
</dbReference>
<dbReference type="InterPro" id="IPR050275">
    <property type="entry name" value="PGM_Phosphatase"/>
</dbReference>
<name>A0A839SQD5_9PROT</name>
<keyword evidence="2" id="KW-1185">Reference proteome</keyword>
<dbReference type="Gene3D" id="3.40.50.1240">
    <property type="entry name" value="Phosphoglycerate mutase-like"/>
    <property type="match status" value="1"/>
</dbReference>
<gene>
    <name evidence="1" type="ORF">FHR98_000309</name>
</gene>
<dbReference type="SMART" id="SM00855">
    <property type="entry name" value="PGAM"/>
    <property type="match status" value="1"/>
</dbReference>
<protein>
    <submittedName>
        <fullName evidence="1">Broad specificity phosphatase PhoE</fullName>
    </submittedName>
</protein>
<dbReference type="RefSeq" id="WP_183414862.1">
    <property type="nucleotide sequence ID" value="NZ_JACHXA010000001.1"/>
</dbReference>
<dbReference type="AlphaFoldDB" id="A0A839SQD5"/>
<organism evidence="1 2">
    <name type="scientific">Limibacillus halophilus</name>
    <dbReference type="NCBI Taxonomy" id="1579333"/>
    <lineage>
        <taxon>Bacteria</taxon>
        <taxon>Pseudomonadati</taxon>
        <taxon>Pseudomonadota</taxon>
        <taxon>Alphaproteobacteria</taxon>
        <taxon>Rhodospirillales</taxon>
        <taxon>Rhodovibrionaceae</taxon>
        <taxon>Limibacillus</taxon>
    </lineage>
</organism>
<dbReference type="InterPro" id="IPR029033">
    <property type="entry name" value="His_PPase_superfam"/>
</dbReference>
<evidence type="ECO:0000313" key="1">
    <source>
        <dbReference type="EMBL" id="MBB3064044.1"/>
    </source>
</evidence>
<evidence type="ECO:0000313" key="2">
    <source>
        <dbReference type="Proteomes" id="UP000581135"/>
    </source>
</evidence>
<proteinExistence type="predicted"/>